<dbReference type="EMBL" id="CAJNOR010000124">
    <property type="protein sequence ID" value="CAF0807647.1"/>
    <property type="molecule type" value="Genomic_DNA"/>
</dbReference>
<keyword evidence="3" id="KW-1185">Reference proteome</keyword>
<reference evidence="2" key="1">
    <citation type="submission" date="2021-02" db="EMBL/GenBank/DDBJ databases">
        <authorList>
            <person name="Nowell W R."/>
        </authorList>
    </citation>
    <scope>NUCLEOTIDE SEQUENCE</scope>
</reference>
<sequence>MGTGKANVITQTISKYSLFLTWMLVGMLIVGVALASMSTLYIREKSISTATTACPSASTVTSQATTTSQTNSSQTSKQSYVCGNVANYTLWHLFSTNGITITIDTTICNFSSTPLYFTSMAGATYHWVATGYTAIYNAQKNSFTIYAQSADYPNNTLLFALSQTYTWNVNWFGLLN</sequence>
<name>A0A813TD53_ADIRI</name>
<comment type="caution">
    <text evidence="2">The sequence shown here is derived from an EMBL/GenBank/DDBJ whole genome shotgun (WGS) entry which is preliminary data.</text>
</comment>
<evidence type="ECO:0000256" key="1">
    <source>
        <dbReference type="SAM" id="Phobius"/>
    </source>
</evidence>
<keyword evidence="1" id="KW-1133">Transmembrane helix</keyword>
<evidence type="ECO:0000313" key="3">
    <source>
        <dbReference type="Proteomes" id="UP000663828"/>
    </source>
</evidence>
<proteinExistence type="predicted"/>
<accession>A0A813TD53</accession>
<keyword evidence="1" id="KW-0812">Transmembrane</keyword>
<dbReference type="AlphaFoldDB" id="A0A813TD53"/>
<evidence type="ECO:0000313" key="2">
    <source>
        <dbReference type="EMBL" id="CAF0807647.1"/>
    </source>
</evidence>
<protein>
    <submittedName>
        <fullName evidence="2">Uncharacterized protein</fullName>
    </submittedName>
</protein>
<organism evidence="2 3">
    <name type="scientific">Adineta ricciae</name>
    <name type="common">Rotifer</name>
    <dbReference type="NCBI Taxonomy" id="249248"/>
    <lineage>
        <taxon>Eukaryota</taxon>
        <taxon>Metazoa</taxon>
        <taxon>Spiralia</taxon>
        <taxon>Gnathifera</taxon>
        <taxon>Rotifera</taxon>
        <taxon>Eurotatoria</taxon>
        <taxon>Bdelloidea</taxon>
        <taxon>Adinetida</taxon>
        <taxon>Adinetidae</taxon>
        <taxon>Adineta</taxon>
    </lineage>
</organism>
<feature type="transmembrane region" description="Helical" evidence="1">
    <location>
        <begin position="20"/>
        <end position="42"/>
    </location>
</feature>
<gene>
    <name evidence="2" type="ORF">XAT740_LOCUS3299</name>
</gene>
<dbReference type="Proteomes" id="UP000663828">
    <property type="component" value="Unassembled WGS sequence"/>
</dbReference>
<keyword evidence="1" id="KW-0472">Membrane</keyword>